<dbReference type="RefSeq" id="XP_037207851.1">
    <property type="nucleotide sequence ID" value="XM_037351484.1"/>
</dbReference>
<protein>
    <submittedName>
        <fullName evidence="1">Uncharacterized protein</fullName>
    </submittedName>
</protein>
<comment type="caution">
    <text evidence="1">The sequence shown here is derived from an EMBL/GenBank/DDBJ whole genome shotgun (WGS) entry which is preliminary data.</text>
</comment>
<dbReference type="AlphaFoldDB" id="A0A8H5RTR2"/>
<reference evidence="1 2" key="1">
    <citation type="submission" date="2020-05" db="EMBL/GenBank/DDBJ databases">
        <title>Identification and distribution of gene clusters putatively required for synthesis of sphingolipid metabolism inhibitors in phylogenetically diverse species of the filamentous fungus Fusarium.</title>
        <authorList>
            <person name="Kim H.-S."/>
            <person name="Busman M."/>
            <person name="Brown D.W."/>
            <person name="Divon H."/>
            <person name="Uhlig S."/>
            <person name="Proctor R.H."/>
        </authorList>
    </citation>
    <scope>NUCLEOTIDE SEQUENCE [LARGE SCALE GENOMIC DNA]</scope>
    <source>
        <strain evidence="1 2">NRRL 66243</strain>
    </source>
</reference>
<accession>A0A8H5RTR2</accession>
<dbReference type="OrthoDB" id="5105009at2759"/>
<organism evidence="1 2">
    <name type="scientific">Fusarium tjaetaba</name>
    <dbReference type="NCBI Taxonomy" id="1567544"/>
    <lineage>
        <taxon>Eukaryota</taxon>
        <taxon>Fungi</taxon>
        <taxon>Dikarya</taxon>
        <taxon>Ascomycota</taxon>
        <taxon>Pezizomycotina</taxon>
        <taxon>Sordariomycetes</taxon>
        <taxon>Hypocreomycetidae</taxon>
        <taxon>Hypocreales</taxon>
        <taxon>Nectriaceae</taxon>
        <taxon>Fusarium</taxon>
        <taxon>Fusarium fujikuroi species complex</taxon>
    </lineage>
</organism>
<dbReference type="Proteomes" id="UP000530670">
    <property type="component" value="Unassembled WGS sequence"/>
</dbReference>
<gene>
    <name evidence="1" type="ORF">FTJAE_5019</name>
</gene>
<dbReference type="EMBL" id="JAAQRI010000094">
    <property type="protein sequence ID" value="KAF5638948.1"/>
    <property type="molecule type" value="Genomic_DNA"/>
</dbReference>
<sequence length="164" mass="19505">MGDKVSLRGRQLRWFFVKHVRNGSVNLWSFTTDDPYYIIVFYPLSRATIFEHYDDPDWTDNYQDMINVRTKWRGAMRAKHGAFPRDSKEQILRKDTHSLPGPSPTPVIDKDISVYFQPQTPSEKESLYLRRRHTLYHTIAARATRCRHLLRWLTSHLHIQGFCN</sequence>
<keyword evidence="2" id="KW-1185">Reference proteome</keyword>
<evidence type="ECO:0000313" key="2">
    <source>
        <dbReference type="Proteomes" id="UP000530670"/>
    </source>
</evidence>
<proteinExistence type="predicted"/>
<dbReference type="GeneID" id="59303754"/>
<evidence type="ECO:0000313" key="1">
    <source>
        <dbReference type="EMBL" id="KAF5638948.1"/>
    </source>
</evidence>
<name>A0A8H5RTR2_9HYPO</name>